<reference evidence="2" key="1">
    <citation type="journal article" date="2014" name="Int. J. Syst. Evol. Microbiol.">
        <title>Complete genome sequence of Corynebacterium casei LMG S-19264T (=DSM 44701T), isolated from a smear-ripened cheese.</title>
        <authorList>
            <consortium name="US DOE Joint Genome Institute (JGI-PGF)"/>
            <person name="Walter F."/>
            <person name="Albersmeier A."/>
            <person name="Kalinowski J."/>
            <person name="Ruckert C."/>
        </authorList>
    </citation>
    <scope>NUCLEOTIDE SEQUENCE</scope>
    <source>
        <strain evidence="2">KCTC 22164</strain>
    </source>
</reference>
<name>A0A918JEF7_9ALTE</name>
<sequence length="326" mass="36583">MSDVSPSLLTWLEQCTAKNVTHSALLQMLWSGYGECFRAWLDGNTTPVVVKAVVPPTYSRHPRGWNGDAGHRRKLRSFDIEHRFYTHYQPQLTSGSYAPRLLAEDKRGDAVLLVLDDLQAHGYVTQPSSLSVTQCQPVLHWLAHFHARFLNEAFTGLWQQGCYWHLATRQDEWRAMADGPLKSHAAALDDMLQQARFKTLLHGDAKLANFCFTADGTRAAAIDFQYTGSGPGIRDVAYFLGSALSDDDLLTATDTCLDMYFDELACALRSCISVTTLTDLESEWRALYPVACADFHRFLAGWSPDHRKINEALRRQTADALVKIKG</sequence>
<dbReference type="InterPro" id="IPR011009">
    <property type="entry name" value="Kinase-like_dom_sf"/>
</dbReference>
<dbReference type="InterPro" id="IPR002575">
    <property type="entry name" value="Aminoglycoside_PTrfase"/>
</dbReference>
<dbReference type="PANTHER" id="PTHR11012">
    <property type="entry name" value="PROTEIN KINASE-LIKE DOMAIN-CONTAINING"/>
    <property type="match status" value="1"/>
</dbReference>
<dbReference type="PANTHER" id="PTHR11012:SF30">
    <property type="entry name" value="PROTEIN KINASE-LIKE DOMAIN-CONTAINING"/>
    <property type="match status" value="1"/>
</dbReference>
<dbReference type="SUPFAM" id="SSF56112">
    <property type="entry name" value="Protein kinase-like (PK-like)"/>
    <property type="match status" value="1"/>
</dbReference>
<proteinExistence type="predicted"/>
<feature type="domain" description="CHK kinase-like" evidence="1">
    <location>
        <begin position="113"/>
        <end position="270"/>
    </location>
</feature>
<evidence type="ECO:0000313" key="2">
    <source>
        <dbReference type="EMBL" id="GGW76793.1"/>
    </source>
</evidence>
<dbReference type="SMART" id="SM00587">
    <property type="entry name" value="CHK"/>
    <property type="match status" value="1"/>
</dbReference>
<reference evidence="2" key="2">
    <citation type="submission" date="2020-09" db="EMBL/GenBank/DDBJ databases">
        <authorList>
            <person name="Sun Q."/>
            <person name="Kim S."/>
        </authorList>
    </citation>
    <scope>NUCLEOTIDE SEQUENCE</scope>
    <source>
        <strain evidence="2">KCTC 22164</strain>
    </source>
</reference>
<protein>
    <submittedName>
        <fullName evidence="2">Phosphotransferase</fullName>
    </submittedName>
</protein>
<dbReference type="Gene3D" id="3.90.1200.10">
    <property type="match status" value="1"/>
</dbReference>
<evidence type="ECO:0000259" key="1">
    <source>
        <dbReference type="SMART" id="SM00587"/>
    </source>
</evidence>
<dbReference type="RefSeq" id="WP_189403686.1">
    <property type="nucleotide sequence ID" value="NZ_BMXP01000001.1"/>
</dbReference>
<dbReference type="Pfam" id="PF01636">
    <property type="entry name" value="APH"/>
    <property type="match status" value="1"/>
</dbReference>
<dbReference type="EMBL" id="BMXP01000001">
    <property type="protein sequence ID" value="GGW76793.1"/>
    <property type="molecule type" value="Genomic_DNA"/>
</dbReference>
<dbReference type="AlphaFoldDB" id="A0A918JEF7"/>
<evidence type="ECO:0000313" key="3">
    <source>
        <dbReference type="Proteomes" id="UP000631300"/>
    </source>
</evidence>
<gene>
    <name evidence="2" type="ORF">GCM10007391_07000</name>
</gene>
<dbReference type="Proteomes" id="UP000631300">
    <property type="component" value="Unassembled WGS sequence"/>
</dbReference>
<dbReference type="InterPro" id="IPR015897">
    <property type="entry name" value="CHK_kinase-like"/>
</dbReference>
<organism evidence="2 3">
    <name type="scientific">Alteromonas halophila</name>
    <dbReference type="NCBI Taxonomy" id="516698"/>
    <lineage>
        <taxon>Bacteria</taxon>
        <taxon>Pseudomonadati</taxon>
        <taxon>Pseudomonadota</taxon>
        <taxon>Gammaproteobacteria</taxon>
        <taxon>Alteromonadales</taxon>
        <taxon>Alteromonadaceae</taxon>
        <taxon>Alteromonas/Salinimonas group</taxon>
        <taxon>Alteromonas</taxon>
    </lineage>
</organism>
<accession>A0A918JEF7</accession>
<comment type="caution">
    <text evidence="2">The sequence shown here is derived from an EMBL/GenBank/DDBJ whole genome shotgun (WGS) entry which is preliminary data.</text>
</comment>
<keyword evidence="3" id="KW-1185">Reference proteome</keyword>